<evidence type="ECO:0000313" key="1">
    <source>
        <dbReference type="EMBL" id="EPX61193.1"/>
    </source>
</evidence>
<keyword evidence="2" id="KW-1185">Reference proteome</keyword>
<evidence type="ECO:0000313" key="2">
    <source>
        <dbReference type="Proteomes" id="UP000011682"/>
    </source>
</evidence>
<organism evidence="1 2">
    <name type="scientific">Cystobacter fuscus (strain ATCC 25194 / DSM 2262 / NBRC 100088 / M29)</name>
    <dbReference type="NCBI Taxonomy" id="1242864"/>
    <lineage>
        <taxon>Bacteria</taxon>
        <taxon>Pseudomonadati</taxon>
        <taxon>Myxococcota</taxon>
        <taxon>Myxococcia</taxon>
        <taxon>Myxococcales</taxon>
        <taxon>Cystobacterineae</taxon>
        <taxon>Archangiaceae</taxon>
        <taxon>Cystobacter</taxon>
    </lineage>
</organism>
<comment type="caution">
    <text evidence="1">The sequence shown here is derived from an EMBL/GenBank/DDBJ whole genome shotgun (WGS) entry which is preliminary data.</text>
</comment>
<reference evidence="1" key="1">
    <citation type="submission" date="2013-05" db="EMBL/GenBank/DDBJ databases">
        <title>Genome assembly of Cystobacter fuscus DSM 2262.</title>
        <authorList>
            <person name="Sharma G."/>
            <person name="Khatri I."/>
            <person name="Kaur C."/>
            <person name="Mayilraj S."/>
            <person name="Subramanian S."/>
        </authorList>
    </citation>
    <scope>NUCLEOTIDE SEQUENCE [LARGE SCALE GENOMIC DNA]</scope>
    <source>
        <strain evidence="1">DSM 2262</strain>
    </source>
</reference>
<name>S9QWZ4_CYSF2</name>
<gene>
    <name evidence="1" type="ORF">D187_000976</name>
</gene>
<proteinExistence type="predicted"/>
<dbReference type="EMBL" id="ANAH02000010">
    <property type="protein sequence ID" value="EPX61193.1"/>
    <property type="molecule type" value="Genomic_DNA"/>
</dbReference>
<dbReference type="Proteomes" id="UP000011682">
    <property type="component" value="Unassembled WGS sequence"/>
</dbReference>
<protein>
    <submittedName>
        <fullName evidence="1">Uncharacterized protein</fullName>
    </submittedName>
</protein>
<sequence length="37" mass="4487">MRSHWPAERLMAAWSMVGQFLDHMLYYYNNGWVKLIA</sequence>
<dbReference type="AlphaFoldDB" id="S9QWZ4"/>
<accession>S9QWZ4</accession>